<sequence length="75" mass="8919">MFYTPRISEAPSTLILFSKFFRWTLSRTSVLKNNDAVNDNYPKSFSRDCPRLNRLRQELRRKFGRAFNNISKMLG</sequence>
<gene>
    <name evidence="1" type="ORF">BDV27DRAFT_132624</name>
</gene>
<dbReference type="AlphaFoldDB" id="A0A5N6ZW08"/>
<name>A0A5N6ZW08_9EURO</name>
<keyword evidence="2" id="KW-1185">Reference proteome</keyword>
<reference evidence="1 2" key="1">
    <citation type="submission" date="2019-04" db="EMBL/GenBank/DDBJ databases">
        <title>Friends and foes A comparative genomics studyof 23 Aspergillus species from section Flavi.</title>
        <authorList>
            <consortium name="DOE Joint Genome Institute"/>
            <person name="Kjaerbolling I."/>
            <person name="Vesth T."/>
            <person name="Frisvad J.C."/>
            <person name="Nybo J.L."/>
            <person name="Theobald S."/>
            <person name="Kildgaard S."/>
            <person name="Isbrandt T."/>
            <person name="Kuo A."/>
            <person name="Sato A."/>
            <person name="Lyhne E.K."/>
            <person name="Kogle M.E."/>
            <person name="Wiebenga A."/>
            <person name="Kun R.S."/>
            <person name="Lubbers R.J."/>
            <person name="Makela M.R."/>
            <person name="Barry K."/>
            <person name="Chovatia M."/>
            <person name="Clum A."/>
            <person name="Daum C."/>
            <person name="Haridas S."/>
            <person name="He G."/>
            <person name="LaButti K."/>
            <person name="Lipzen A."/>
            <person name="Mondo S."/>
            <person name="Riley R."/>
            <person name="Salamov A."/>
            <person name="Simmons B.A."/>
            <person name="Magnuson J.K."/>
            <person name="Henrissat B."/>
            <person name="Mortensen U.H."/>
            <person name="Larsen T.O."/>
            <person name="Devries R.P."/>
            <person name="Grigoriev I.V."/>
            <person name="Machida M."/>
            <person name="Baker S.E."/>
            <person name="Andersen M.R."/>
        </authorList>
    </citation>
    <scope>NUCLEOTIDE SEQUENCE [LARGE SCALE GENOMIC DNA]</scope>
    <source>
        <strain evidence="1 2">CBS 763.97</strain>
    </source>
</reference>
<organism evidence="1 2">
    <name type="scientific">Aspergillus caelatus</name>
    <dbReference type="NCBI Taxonomy" id="61420"/>
    <lineage>
        <taxon>Eukaryota</taxon>
        <taxon>Fungi</taxon>
        <taxon>Dikarya</taxon>
        <taxon>Ascomycota</taxon>
        <taxon>Pezizomycotina</taxon>
        <taxon>Eurotiomycetes</taxon>
        <taxon>Eurotiomycetidae</taxon>
        <taxon>Eurotiales</taxon>
        <taxon>Aspergillaceae</taxon>
        <taxon>Aspergillus</taxon>
        <taxon>Aspergillus subgen. Circumdati</taxon>
    </lineage>
</organism>
<proteinExistence type="predicted"/>
<evidence type="ECO:0000313" key="2">
    <source>
        <dbReference type="Proteomes" id="UP000326268"/>
    </source>
</evidence>
<protein>
    <submittedName>
        <fullName evidence="1">Uncharacterized protein</fullName>
    </submittedName>
</protein>
<dbReference type="RefSeq" id="XP_031924773.1">
    <property type="nucleotide sequence ID" value="XM_032067919.1"/>
</dbReference>
<accession>A0A5N6ZW08</accession>
<dbReference type="EMBL" id="ML737726">
    <property type="protein sequence ID" value="KAE8361692.1"/>
    <property type="molecule type" value="Genomic_DNA"/>
</dbReference>
<dbReference type="GeneID" id="43652365"/>
<dbReference type="Proteomes" id="UP000326268">
    <property type="component" value="Unassembled WGS sequence"/>
</dbReference>
<evidence type="ECO:0000313" key="1">
    <source>
        <dbReference type="EMBL" id="KAE8361692.1"/>
    </source>
</evidence>